<name>A0ABN6NBW2_9BACT</name>
<dbReference type="EMBL" id="AP025592">
    <property type="protein sequence ID" value="BDG10752.1"/>
    <property type="molecule type" value="Genomic_DNA"/>
</dbReference>
<dbReference type="RefSeq" id="WP_248343293.1">
    <property type="nucleotide sequence ID" value="NZ_AP025592.1"/>
</dbReference>
<feature type="compositionally biased region" description="Low complexity" evidence="1">
    <location>
        <begin position="19"/>
        <end position="29"/>
    </location>
</feature>
<sequence>MIEASEMEHGMQTSDRGRAAGTAGRRPGASLPGGQEEFPLDLRETTLAAVCRSALDDVAARFPNRLIAYAPDPEAGREGAGEWDPRRVTYAVTILLEDALKRTRETDLVSVRWREHEGVVALRVQYPRPLERGDQLVTCFEHGVQPDGADDAVGTLRILAALRIARQHGGHLARVRTRAGTAYVLELPRRQGGETLPG</sequence>
<evidence type="ECO:0000313" key="2">
    <source>
        <dbReference type="EMBL" id="BDG10752.1"/>
    </source>
</evidence>
<gene>
    <name evidence="2" type="ORF">AMPC_38650</name>
</gene>
<evidence type="ECO:0000313" key="3">
    <source>
        <dbReference type="Proteomes" id="UP001162734"/>
    </source>
</evidence>
<dbReference type="Proteomes" id="UP001162734">
    <property type="component" value="Chromosome"/>
</dbReference>
<feature type="region of interest" description="Disordered" evidence="1">
    <location>
        <begin position="1"/>
        <end position="37"/>
    </location>
</feature>
<dbReference type="SUPFAM" id="SSF55874">
    <property type="entry name" value="ATPase domain of HSP90 chaperone/DNA topoisomerase II/histidine kinase"/>
    <property type="match status" value="1"/>
</dbReference>
<evidence type="ECO:0000256" key="1">
    <source>
        <dbReference type="SAM" id="MobiDB-lite"/>
    </source>
</evidence>
<organism evidence="2 3">
    <name type="scientific">Anaeromyxobacter paludicola</name>
    <dbReference type="NCBI Taxonomy" id="2918171"/>
    <lineage>
        <taxon>Bacteria</taxon>
        <taxon>Pseudomonadati</taxon>
        <taxon>Myxococcota</taxon>
        <taxon>Myxococcia</taxon>
        <taxon>Myxococcales</taxon>
        <taxon>Cystobacterineae</taxon>
        <taxon>Anaeromyxobacteraceae</taxon>
        <taxon>Anaeromyxobacter</taxon>
    </lineage>
</organism>
<reference evidence="3" key="1">
    <citation type="journal article" date="2022" name="Int. J. Syst. Evol. Microbiol.">
        <title>Anaeromyxobacter oryzae sp. nov., Anaeromyxobacter diazotrophicus sp. nov. and Anaeromyxobacter paludicola sp. nov., isolated from paddy soils.</title>
        <authorList>
            <person name="Itoh H."/>
            <person name="Xu Z."/>
            <person name="Mise K."/>
            <person name="Masuda Y."/>
            <person name="Ushijima N."/>
            <person name="Hayakawa C."/>
            <person name="Shiratori Y."/>
            <person name="Senoo K."/>
        </authorList>
    </citation>
    <scope>NUCLEOTIDE SEQUENCE [LARGE SCALE GENOMIC DNA]</scope>
    <source>
        <strain evidence="3">Red630</strain>
    </source>
</reference>
<accession>A0ABN6NBW2</accession>
<evidence type="ECO:0008006" key="4">
    <source>
        <dbReference type="Google" id="ProtNLM"/>
    </source>
</evidence>
<protein>
    <recommendedName>
        <fullName evidence="4">Histidine kinase</fullName>
    </recommendedName>
</protein>
<dbReference type="InterPro" id="IPR036890">
    <property type="entry name" value="HATPase_C_sf"/>
</dbReference>
<proteinExistence type="predicted"/>
<keyword evidence="3" id="KW-1185">Reference proteome</keyword>